<dbReference type="PANTHER" id="PTHR33215">
    <property type="entry name" value="PROTEIN DISTAL ANTENNA"/>
    <property type="match status" value="1"/>
</dbReference>
<sequence length="82" mass="9498">MHLVVDRGVSFAQAARDLDVHQTVLRRWVQQYRDRPDTAFPGKGQLAPADDEVRRLRREVARLKAERDILKKAAAYFARDPL</sequence>
<dbReference type="SUPFAM" id="SSF46689">
    <property type="entry name" value="Homeodomain-like"/>
    <property type="match status" value="1"/>
</dbReference>
<dbReference type="InterPro" id="IPR009057">
    <property type="entry name" value="Homeodomain-like_sf"/>
</dbReference>
<evidence type="ECO:0000256" key="1">
    <source>
        <dbReference type="SAM" id="Coils"/>
    </source>
</evidence>
<keyword evidence="3" id="KW-1185">Reference proteome</keyword>
<dbReference type="Gene3D" id="1.10.10.60">
    <property type="entry name" value="Homeodomain-like"/>
    <property type="match status" value="1"/>
</dbReference>
<accession>A0ABQ1Y1B7</accession>
<dbReference type="PANTHER" id="PTHR33215:SF13">
    <property type="entry name" value="PROTEIN DISTAL ANTENNA"/>
    <property type="match status" value="1"/>
</dbReference>
<evidence type="ECO:0000313" key="3">
    <source>
        <dbReference type="Proteomes" id="UP000648722"/>
    </source>
</evidence>
<gene>
    <name evidence="2" type="primary">tnp</name>
    <name evidence="2" type="ORF">GCM10007420_27320</name>
</gene>
<reference evidence="3" key="1">
    <citation type="journal article" date="2019" name="Int. J. Syst. Evol. Microbiol.">
        <title>The Global Catalogue of Microorganisms (GCM) 10K type strain sequencing project: providing services to taxonomists for standard genome sequencing and annotation.</title>
        <authorList>
            <consortium name="The Broad Institute Genomics Platform"/>
            <consortium name="The Broad Institute Genome Sequencing Center for Infectious Disease"/>
            <person name="Wu L."/>
            <person name="Ma J."/>
        </authorList>
    </citation>
    <scope>NUCLEOTIDE SEQUENCE [LARGE SCALE GENOMIC DNA]</scope>
    <source>
        <strain evidence="3">CGMCC 1.12766</strain>
    </source>
</reference>
<dbReference type="InterPro" id="IPR051839">
    <property type="entry name" value="RD_transcriptional_regulator"/>
</dbReference>
<protein>
    <submittedName>
        <fullName evidence="2">Transposase</fullName>
    </submittedName>
</protein>
<dbReference type="InterPro" id="IPR002514">
    <property type="entry name" value="Transposase_8"/>
</dbReference>
<keyword evidence="1" id="KW-0175">Coiled coil</keyword>
<name>A0ABQ1Y1B7_9PROT</name>
<comment type="caution">
    <text evidence="2">The sequence shown here is derived from an EMBL/GenBank/DDBJ whole genome shotgun (WGS) entry which is preliminary data.</text>
</comment>
<dbReference type="Proteomes" id="UP000648722">
    <property type="component" value="Unassembled WGS sequence"/>
</dbReference>
<organism evidence="2 3">
    <name type="scientific">Glycocaulis albus</name>
    <dbReference type="NCBI Taxonomy" id="1382801"/>
    <lineage>
        <taxon>Bacteria</taxon>
        <taxon>Pseudomonadati</taxon>
        <taxon>Pseudomonadota</taxon>
        <taxon>Alphaproteobacteria</taxon>
        <taxon>Maricaulales</taxon>
        <taxon>Maricaulaceae</taxon>
        <taxon>Glycocaulis</taxon>
    </lineage>
</organism>
<feature type="coiled-coil region" evidence="1">
    <location>
        <begin position="46"/>
        <end position="73"/>
    </location>
</feature>
<proteinExistence type="predicted"/>
<dbReference type="EMBL" id="BMFS01000026">
    <property type="protein sequence ID" value="GGH09066.1"/>
    <property type="molecule type" value="Genomic_DNA"/>
</dbReference>
<evidence type="ECO:0000313" key="2">
    <source>
        <dbReference type="EMBL" id="GGH09066.1"/>
    </source>
</evidence>
<dbReference type="Pfam" id="PF01527">
    <property type="entry name" value="HTH_Tnp_1"/>
    <property type="match status" value="1"/>
</dbReference>